<reference evidence="1" key="2">
    <citation type="submission" date="2017-06" db="EMBL/GenBank/DDBJ databases">
        <title>WGS assembly of Brachypodium distachyon.</title>
        <authorList>
            <consortium name="The International Brachypodium Initiative"/>
            <person name="Lucas S."/>
            <person name="Harmon-Smith M."/>
            <person name="Lail K."/>
            <person name="Tice H."/>
            <person name="Grimwood J."/>
            <person name="Bruce D."/>
            <person name="Barry K."/>
            <person name="Shu S."/>
            <person name="Lindquist E."/>
            <person name="Wang M."/>
            <person name="Pitluck S."/>
            <person name="Vogel J.P."/>
            <person name="Garvin D.F."/>
            <person name="Mockler T.C."/>
            <person name="Schmutz J."/>
            <person name="Rokhsar D."/>
            <person name="Bevan M.W."/>
        </authorList>
    </citation>
    <scope>NUCLEOTIDE SEQUENCE</scope>
    <source>
        <strain evidence="1">Bd21</strain>
    </source>
</reference>
<dbReference type="Proteomes" id="UP000008810">
    <property type="component" value="Chromosome 4"/>
</dbReference>
<gene>
    <name evidence="1" type="ORF">BRADI_4g22451v3</name>
</gene>
<proteinExistence type="predicted"/>
<dbReference type="InParanoid" id="A0A2K2CPH0"/>
<dbReference type="AlphaFoldDB" id="A0A2K2CPH0"/>
<accession>A0A2K2CPH0</accession>
<evidence type="ECO:0000313" key="2">
    <source>
        <dbReference type="EnsemblPlants" id="PNT63937"/>
    </source>
</evidence>
<evidence type="ECO:0000313" key="3">
    <source>
        <dbReference type="Proteomes" id="UP000008810"/>
    </source>
</evidence>
<evidence type="ECO:0000313" key="1">
    <source>
        <dbReference type="EMBL" id="PNT63937.1"/>
    </source>
</evidence>
<organism evidence="1">
    <name type="scientific">Brachypodium distachyon</name>
    <name type="common">Purple false brome</name>
    <name type="synonym">Trachynia distachya</name>
    <dbReference type="NCBI Taxonomy" id="15368"/>
    <lineage>
        <taxon>Eukaryota</taxon>
        <taxon>Viridiplantae</taxon>
        <taxon>Streptophyta</taxon>
        <taxon>Embryophyta</taxon>
        <taxon>Tracheophyta</taxon>
        <taxon>Spermatophyta</taxon>
        <taxon>Magnoliopsida</taxon>
        <taxon>Liliopsida</taxon>
        <taxon>Poales</taxon>
        <taxon>Poaceae</taxon>
        <taxon>BOP clade</taxon>
        <taxon>Pooideae</taxon>
        <taxon>Stipodae</taxon>
        <taxon>Brachypodieae</taxon>
        <taxon>Brachypodium</taxon>
    </lineage>
</organism>
<dbReference type="EnsemblPlants" id="PNT63937">
    <property type="protein sequence ID" value="PNT63937"/>
    <property type="gene ID" value="BRADI_4g22451v3"/>
</dbReference>
<dbReference type="EMBL" id="CM000883">
    <property type="protein sequence ID" value="PNT63937.1"/>
    <property type="molecule type" value="Genomic_DNA"/>
</dbReference>
<name>A0A2K2CPH0_BRADI</name>
<reference evidence="1 2" key="1">
    <citation type="journal article" date="2010" name="Nature">
        <title>Genome sequencing and analysis of the model grass Brachypodium distachyon.</title>
        <authorList>
            <consortium name="International Brachypodium Initiative"/>
        </authorList>
    </citation>
    <scope>NUCLEOTIDE SEQUENCE [LARGE SCALE GENOMIC DNA]</scope>
    <source>
        <strain evidence="1 2">Bd21</strain>
    </source>
</reference>
<keyword evidence="3" id="KW-1185">Reference proteome</keyword>
<sequence length="51" mass="5637">MISRWHSSISSAATMMTTTVSSTYIAGSDILMVIRMVKWCGGAMQLIWLVI</sequence>
<dbReference type="Gramene" id="PNT63937">
    <property type="protein sequence ID" value="PNT63937"/>
    <property type="gene ID" value="BRADI_4g22451v3"/>
</dbReference>
<protein>
    <submittedName>
        <fullName evidence="1 2">Uncharacterized protein</fullName>
    </submittedName>
</protein>
<reference evidence="2" key="3">
    <citation type="submission" date="2018-08" db="UniProtKB">
        <authorList>
            <consortium name="EnsemblPlants"/>
        </authorList>
    </citation>
    <scope>IDENTIFICATION</scope>
    <source>
        <strain evidence="2">cv. Bd21</strain>
    </source>
</reference>